<accession>A0ABX1GL00</accession>
<sequence length="388" mass="45533">MNLRIYNVLLIFFITSYLTGQKVGVVLDSKTKNPIEFVDVYNNFDHTITNTDGSFFILASWDSISFRKIGYEPLRLAVKNVQDSVFLNPKALELEGITLTNIKSLWDKVRDSVSSNYLLKPYKERFFLRCILRKNGEIIRLQDISGKLSRRTMLYKKGMDASEKDFQFEIENMRKIGVVKDENNVNFNFFSLSQLLFESIRLNATGEGFTITEKQFKTEPYSRISIKSDSTQPRIETEGDYIINNANNAIESIDLSSYFDIDNYRRNGKVEQRPLSRIQSAIFTKSKVQGKYFITLAKLLFEIEIKSTKNDFVDIYKSEYILHTMDNNEDFSFKANTNGQKDIFKLKHEYNQSFWDSQNTLPLTKEMIEFIENFETKKKEFRIRQNFH</sequence>
<dbReference type="EMBL" id="JAAWWL010000001">
    <property type="protein sequence ID" value="NKI30314.1"/>
    <property type="molecule type" value="Genomic_DNA"/>
</dbReference>
<comment type="caution">
    <text evidence="1">The sequence shown here is derived from an EMBL/GenBank/DDBJ whole genome shotgun (WGS) entry which is preliminary data.</text>
</comment>
<name>A0ABX1GL00_9FLAO</name>
<organism evidence="1 2">
    <name type="scientific">Croceivirga thetidis</name>
    <dbReference type="NCBI Taxonomy" id="2721623"/>
    <lineage>
        <taxon>Bacteria</taxon>
        <taxon>Pseudomonadati</taxon>
        <taxon>Bacteroidota</taxon>
        <taxon>Flavobacteriia</taxon>
        <taxon>Flavobacteriales</taxon>
        <taxon>Flavobacteriaceae</taxon>
        <taxon>Croceivirga</taxon>
    </lineage>
</organism>
<dbReference type="Proteomes" id="UP000718451">
    <property type="component" value="Unassembled WGS sequence"/>
</dbReference>
<dbReference type="RefSeq" id="WP_168550572.1">
    <property type="nucleotide sequence ID" value="NZ_JAAWWL010000001.1"/>
</dbReference>
<proteinExistence type="predicted"/>
<reference evidence="1 2" key="1">
    <citation type="submission" date="2020-04" db="EMBL/GenBank/DDBJ databases">
        <authorList>
            <person name="Yoon J."/>
        </authorList>
    </citation>
    <scope>NUCLEOTIDE SEQUENCE [LARGE SCALE GENOMIC DNA]</scope>
    <source>
        <strain evidence="1 2">DJ-13</strain>
    </source>
</reference>
<evidence type="ECO:0000313" key="1">
    <source>
        <dbReference type="EMBL" id="NKI30314.1"/>
    </source>
</evidence>
<protein>
    <submittedName>
        <fullName evidence="1">Carboxypeptidase-like regulatory domain-containing protein</fullName>
    </submittedName>
</protein>
<gene>
    <name evidence="1" type="ORF">HCU67_00040</name>
</gene>
<keyword evidence="2" id="KW-1185">Reference proteome</keyword>
<evidence type="ECO:0000313" key="2">
    <source>
        <dbReference type="Proteomes" id="UP000718451"/>
    </source>
</evidence>